<dbReference type="Proteomes" id="UP000053105">
    <property type="component" value="Unassembled WGS sequence"/>
</dbReference>
<keyword evidence="4" id="KW-1185">Reference proteome</keyword>
<evidence type="ECO:0000313" key="3">
    <source>
        <dbReference type="EMBL" id="KOX67954.1"/>
    </source>
</evidence>
<dbReference type="EMBL" id="KQ435964">
    <property type="protein sequence ID" value="KOX67954.1"/>
    <property type="molecule type" value="Genomic_DNA"/>
</dbReference>
<name>A0A0N0BBR5_9HYME</name>
<gene>
    <name evidence="3" type="ORF">WN51_07934</name>
</gene>
<sequence length="371" mass="42053">MRSTIVQRHKYLCIITLIAFADAGTTTDKLYFRFINDSEIKGNKSHYLRPDLNSAVALRGTERIEQKSLTMRGSAVREKFALNSGTMLLFAWASCKLQTAPESNRRAALEFHIVRSCTLSLSVAPCQVTTWLDLQEHTSHAISDLEYLACNTNNITCPLRIDDACIWDRCGVAILANFGARMINIIDTKLALKIVSHTQKATFDIDARDRRDRSVPGNATPPRESRDPNRPIANFRCISVAPQLKPLSVIILEKKWAESRETDFPILRLLKELRINERCDYRNYLRIKERLSKASDGITNSKSHNSPLAFPFPSSPLKKKNEANMQYTDESLLVIHCVTNFVRKDFCFLVQVGEEGSEQVIEKNAEKPHLG</sequence>
<dbReference type="AlphaFoldDB" id="A0A0N0BBR5"/>
<feature type="signal peptide" evidence="2">
    <location>
        <begin position="1"/>
        <end position="23"/>
    </location>
</feature>
<reference evidence="3 4" key="1">
    <citation type="submission" date="2015-07" db="EMBL/GenBank/DDBJ databases">
        <title>The genome of Melipona quadrifasciata.</title>
        <authorList>
            <person name="Pan H."/>
            <person name="Kapheim K."/>
        </authorList>
    </citation>
    <scope>NUCLEOTIDE SEQUENCE [LARGE SCALE GENOMIC DNA]</scope>
    <source>
        <strain evidence="3">0111107301</strain>
        <tissue evidence="3">Whole body</tissue>
    </source>
</reference>
<organism evidence="3 4">
    <name type="scientific">Melipona quadrifasciata</name>
    <dbReference type="NCBI Taxonomy" id="166423"/>
    <lineage>
        <taxon>Eukaryota</taxon>
        <taxon>Metazoa</taxon>
        <taxon>Ecdysozoa</taxon>
        <taxon>Arthropoda</taxon>
        <taxon>Hexapoda</taxon>
        <taxon>Insecta</taxon>
        <taxon>Pterygota</taxon>
        <taxon>Neoptera</taxon>
        <taxon>Endopterygota</taxon>
        <taxon>Hymenoptera</taxon>
        <taxon>Apocrita</taxon>
        <taxon>Aculeata</taxon>
        <taxon>Apoidea</taxon>
        <taxon>Anthophila</taxon>
        <taxon>Apidae</taxon>
        <taxon>Melipona</taxon>
    </lineage>
</organism>
<evidence type="ECO:0000256" key="1">
    <source>
        <dbReference type="SAM" id="MobiDB-lite"/>
    </source>
</evidence>
<accession>A0A0N0BBR5</accession>
<proteinExistence type="predicted"/>
<dbReference type="OrthoDB" id="10039049at2759"/>
<protein>
    <submittedName>
        <fullName evidence="3">Uncharacterized protein</fullName>
    </submittedName>
</protein>
<evidence type="ECO:0000313" key="4">
    <source>
        <dbReference type="Proteomes" id="UP000053105"/>
    </source>
</evidence>
<feature type="region of interest" description="Disordered" evidence="1">
    <location>
        <begin position="206"/>
        <end position="230"/>
    </location>
</feature>
<evidence type="ECO:0000256" key="2">
    <source>
        <dbReference type="SAM" id="SignalP"/>
    </source>
</evidence>
<keyword evidence="2" id="KW-0732">Signal</keyword>
<feature type="chain" id="PRO_5005844722" evidence="2">
    <location>
        <begin position="24"/>
        <end position="371"/>
    </location>
</feature>